<protein>
    <submittedName>
        <fullName evidence="1">Protein GVQW3-like</fullName>
    </submittedName>
</protein>
<dbReference type="EMBL" id="VUJU01001214">
    <property type="protein sequence ID" value="KAF0766343.1"/>
    <property type="molecule type" value="Genomic_DNA"/>
</dbReference>
<accession>A0A6G0Z7Q8</accession>
<organism evidence="1 2">
    <name type="scientific">Aphis craccivora</name>
    <name type="common">Cowpea aphid</name>
    <dbReference type="NCBI Taxonomy" id="307492"/>
    <lineage>
        <taxon>Eukaryota</taxon>
        <taxon>Metazoa</taxon>
        <taxon>Ecdysozoa</taxon>
        <taxon>Arthropoda</taxon>
        <taxon>Hexapoda</taxon>
        <taxon>Insecta</taxon>
        <taxon>Pterygota</taxon>
        <taxon>Neoptera</taxon>
        <taxon>Paraneoptera</taxon>
        <taxon>Hemiptera</taxon>
        <taxon>Sternorrhyncha</taxon>
        <taxon>Aphidomorpha</taxon>
        <taxon>Aphidoidea</taxon>
        <taxon>Aphididae</taxon>
        <taxon>Aphidini</taxon>
        <taxon>Aphis</taxon>
        <taxon>Aphis</taxon>
    </lineage>
</organism>
<dbReference type="AlphaFoldDB" id="A0A6G0Z7Q8"/>
<evidence type="ECO:0000313" key="1">
    <source>
        <dbReference type="EMBL" id="KAF0766343.1"/>
    </source>
</evidence>
<keyword evidence="2" id="KW-1185">Reference proteome</keyword>
<gene>
    <name evidence="1" type="ORF">FWK35_00021687</name>
</gene>
<comment type="caution">
    <text evidence="1">The sequence shown here is derived from an EMBL/GenBank/DDBJ whole genome shotgun (WGS) entry which is preliminary data.</text>
</comment>
<dbReference type="Proteomes" id="UP000478052">
    <property type="component" value="Unassembled WGS sequence"/>
</dbReference>
<evidence type="ECO:0000313" key="2">
    <source>
        <dbReference type="Proteomes" id="UP000478052"/>
    </source>
</evidence>
<sequence>MPFGGKTIKALLIVNFNLHRQILKIALLSDFYWLKNCKPVQIHRELCEVYGEKVISRQEIEKLCYMVKYGTDVTSDYRVGRPSRSKTTDNIVLVNEIIRTNRRIIIDKIAGTLDIYFGNAQQIQGNCQKELCCSMTMQLHIQQRLRRLPRTRVT</sequence>
<name>A0A6G0Z7Q8_APHCR</name>
<proteinExistence type="predicted"/>
<dbReference type="OrthoDB" id="8191996at2759"/>
<reference evidence="1 2" key="1">
    <citation type="submission" date="2019-08" db="EMBL/GenBank/DDBJ databases">
        <title>Whole genome of Aphis craccivora.</title>
        <authorList>
            <person name="Voronova N.V."/>
            <person name="Shulinski R.S."/>
            <person name="Bandarenka Y.V."/>
            <person name="Zhorov D.G."/>
            <person name="Warner D."/>
        </authorList>
    </citation>
    <scope>NUCLEOTIDE SEQUENCE [LARGE SCALE GENOMIC DNA]</scope>
    <source>
        <strain evidence="1">180601</strain>
        <tissue evidence="1">Whole Body</tissue>
    </source>
</reference>